<protein>
    <submittedName>
        <fullName evidence="3">8-oxo-dGTP pyrophosphatase MutT (NUDIX family)</fullName>
    </submittedName>
</protein>
<dbReference type="AlphaFoldDB" id="A0AAE3YSV1"/>
<name>A0AAE3YSV1_9ACTN</name>
<dbReference type="EMBL" id="JAVDYB010000001">
    <property type="protein sequence ID" value="MDR7278617.1"/>
    <property type="molecule type" value="Genomic_DNA"/>
</dbReference>
<comment type="caution">
    <text evidence="3">The sequence shown here is derived from an EMBL/GenBank/DDBJ whole genome shotgun (WGS) entry which is preliminary data.</text>
</comment>
<dbReference type="PROSITE" id="PS51462">
    <property type="entry name" value="NUDIX"/>
    <property type="match status" value="1"/>
</dbReference>
<dbReference type="Pfam" id="PF00293">
    <property type="entry name" value="NUDIX"/>
    <property type="match status" value="1"/>
</dbReference>
<evidence type="ECO:0000313" key="3">
    <source>
        <dbReference type="EMBL" id="MDR7278617.1"/>
    </source>
</evidence>
<sequence>MHCSRCGAALPTAPPSVCASCGYHVYVNARPTSGLIILSESGTEFMALLRAREPRAGRWELPGGFCDGWEHPAEAGVREAREELGVDITLGELVGMYLGSYEYQDETLPVLDCIYLATLPAGASITLDRDEASELTWFPIAAPPAMAFETMDRALGDARKLLLR</sequence>
<dbReference type="InterPro" id="IPR000086">
    <property type="entry name" value="NUDIX_hydrolase_dom"/>
</dbReference>
<evidence type="ECO:0000256" key="1">
    <source>
        <dbReference type="ARBA" id="ARBA00005582"/>
    </source>
</evidence>
<comment type="similarity">
    <text evidence="1">Belongs to the Nudix hydrolase family.</text>
</comment>
<dbReference type="Proteomes" id="UP001183643">
    <property type="component" value="Unassembled WGS sequence"/>
</dbReference>
<dbReference type="PANTHER" id="PTHR43736">
    <property type="entry name" value="ADP-RIBOSE PYROPHOSPHATASE"/>
    <property type="match status" value="1"/>
</dbReference>
<dbReference type="InterPro" id="IPR015797">
    <property type="entry name" value="NUDIX_hydrolase-like_dom_sf"/>
</dbReference>
<accession>A0AAE3YSV1</accession>
<feature type="domain" description="Nudix hydrolase" evidence="2">
    <location>
        <begin position="28"/>
        <end position="163"/>
    </location>
</feature>
<dbReference type="SUPFAM" id="SSF55811">
    <property type="entry name" value="Nudix"/>
    <property type="match status" value="1"/>
</dbReference>
<evidence type="ECO:0000313" key="4">
    <source>
        <dbReference type="Proteomes" id="UP001183643"/>
    </source>
</evidence>
<dbReference type="RefSeq" id="WP_310371638.1">
    <property type="nucleotide sequence ID" value="NZ_JAVDYB010000001.1"/>
</dbReference>
<dbReference type="Gene3D" id="3.90.79.10">
    <property type="entry name" value="Nucleoside Triphosphate Pyrophosphohydrolase"/>
    <property type="match status" value="1"/>
</dbReference>
<proteinExistence type="inferred from homology"/>
<dbReference type="PANTHER" id="PTHR43736:SF1">
    <property type="entry name" value="DIHYDRONEOPTERIN TRIPHOSPHATE DIPHOSPHATASE"/>
    <property type="match status" value="1"/>
</dbReference>
<organism evidence="3 4">
    <name type="scientific">Catenuloplanes atrovinosus</name>
    <dbReference type="NCBI Taxonomy" id="137266"/>
    <lineage>
        <taxon>Bacteria</taxon>
        <taxon>Bacillati</taxon>
        <taxon>Actinomycetota</taxon>
        <taxon>Actinomycetes</taxon>
        <taxon>Micromonosporales</taxon>
        <taxon>Micromonosporaceae</taxon>
        <taxon>Catenuloplanes</taxon>
    </lineage>
</organism>
<evidence type="ECO:0000259" key="2">
    <source>
        <dbReference type="PROSITE" id="PS51462"/>
    </source>
</evidence>
<reference evidence="3" key="1">
    <citation type="submission" date="2023-07" db="EMBL/GenBank/DDBJ databases">
        <title>Sequencing the genomes of 1000 actinobacteria strains.</title>
        <authorList>
            <person name="Klenk H.-P."/>
        </authorList>
    </citation>
    <scope>NUCLEOTIDE SEQUENCE</scope>
    <source>
        <strain evidence="3">DSM 44707</strain>
    </source>
</reference>
<keyword evidence="4" id="KW-1185">Reference proteome</keyword>
<gene>
    <name evidence="3" type="ORF">J2S41_005395</name>
</gene>